<keyword evidence="7" id="KW-1185">Reference proteome</keyword>
<dbReference type="PROSITE" id="PS50042">
    <property type="entry name" value="CNMP_BINDING_3"/>
    <property type="match status" value="1"/>
</dbReference>
<dbReference type="PRINTS" id="PR00368">
    <property type="entry name" value="FADPNR"/>
</dbReference>
<keyword evidence="2" id="KW-0560">Oxidoreductase</keyword>
<dbReference type="eggNOG" id="COG0664">
    <property type="taxonomic scope" value="Bacteria"/>
</dbReference>
<dbReference type="GO" id="GO:0004791">
    <property type="term" value="F:thioredoxin-disulfide reductase (NADPH) activity"/>
    <property type="evidence" value="ECO:0007669"/>
    <property type="project" value="UniProtKB-EC"/>
</dbReference>
<dbReference type="InterPro" id="IPR014710">
    <property type="entry name" value="RmlC-like_jellyroll"/>
</dbReference>
<evidence type="ECO:0000313" key="6">
    <source>
        <dbReference type="EMBL" id="ACV79903.1"/>
    </source>
</evidence>
<feature type="domain" description="Cyclic nucleotide-binding" evidence="5">
    <location>
        <begin position="24"/>
        <end position="143"/>
    </location>
</feature>
<evidence type="ECO:0000256" key="3">
    <source>
        <dbReference type="ARBA" id="ARBA00048132"/>
    </source>
</evidence>
<dbReference type="Pfam" id="PF07992">
    <property type="entry name" value="Pyr_redox_2"/>
    <property type="match status" value="1"/>
</dbReference>
<dbReference type="EMBL" id="CP001737">
    <property type="protein sequence ID" value="ACV79903.1"/>
    <property type="molecule type" value="Genomic_DNA"/>
</dbReference>
<dbReference type="InterPro" id="IPR000595">
    <property type="entry name" value="cNMP-bd_dom"/>
</dbReference>
<dbReference type="CDD" id="cd00038">
    <property type="entry name" value="CAP_ED"/>
    <property type="match status" value="1"/>
</dbReference>
<dbReference type="OrthoDB" id="109585at2"/>
<organism evidence="6 7">
    <name type="scientific">Nakamurella multipartita (strain ATCC 700099 / DSM 44233 / CIP 104796 / JCM 9543 / NBRC 105858 / Y-104)</name>
    <name type="common">Microsphaera multipartita</name>
    <dbReference type="NCBI Taxonomy" id="479431"/>
    <lineage>
        <taxon>Bacteria</taxon>
        <taxon>Bacillati</taxon>
        <taxon>Actinomycetota</taxon>
        <taxon>Actinomycetes</taxon>
        <taxon>Nakamurellales</taxon>
        <taxon>Nakamurellaceae</taxon>
        <taxon>Nakamurella</taxon>
    </lineage>
</organism>
<dbReference type="Proteomes" id="UP000002218">
    <property type="component" value="Chromosome"/>
</dbReference>
<gene>
    <name evidence="6" type="ordered locus">Namu_3582</name>
</gene>
<dbReference type="SUPFAM" id="SSF51905">
    <property type="entry name" value="FAD/NAD(P)-binding domain"/>
    <property type="match status" value="1"/>
</dbReference>
<dbReference type="Gene3D" id="3.40.30.10">
    <property type="entry name" value="Glutaredoxin"/>
    <property type="match status" value="1"/>
</dbReference>
<dbReference type="STRING" id="479431.Namu_3582"/>
<proteinExistence type="predicted"/>
<dbReference type="InterPro" id="IPR036188">
    <property type="entry name" value="FAD/NAD-bd_sf"/>
</dbReference>
<keyword evidence="1" id="KW-0285">Flavoprotein</keyword>
<dbReference type="InterPro" id="IPR050097">
    <property type="entry name" value="Ferredoxin-NADP_redctase_2"/>
</dbReference>
<dbReference type="Pfam" id="PF00027">
    <property type="entry name" value="cNMP_binding"/>
    <property type="match status" value="1"/>
</dbReference>
<feature type="region of interest" description="Disordered" evidence="4">
    <location>
        <begin position="1"/>
        <end position="23"/>
    </location>
</feature>
<name>C8XFC6_NAKMY</name>
<sequence>MPTSSSSDLRVPADQPETPDVSGAYPRLTDEQLMTLSRYGDRRSVPEGTVLYCEGDQDCGFFVVLEGKVAVVQETAAEPRLIAVHGPGRFLGDLALLTGQKVLVTAVAVTDVDVLEVRVDRLKTLVADDQALGDLILRAFILRRTLQATIGVGLRIIGSKYDRDARRLRDFASRNRIPHQWVDVEEDPQAEDLLRALGITVAVKPVVVWKGQRVLQNPSNTELADLIGLRAAPNRAAHDLVVVGAGPGGLAAAVYAASEGLSTIVLDAFATGGQAATSSQIENYLGFPAGITGGELADRAVVQARKFGAVFTIPGEATSLRQADGYHVVGLAEGDDLIAHAVLVATGVRYRRLDIPGTDRLEGSSVYYAATEFEAQLCRQDPVTVVGGGNSAGQAACFLARRSPVVNLVIRHDDLGRDMSHYLADRVEQSPRIKVWRNSEVCELIGDDELSEVLVRDLHTHKKQRIATSALFVLIGSAPHTGWLQGEIPLDAKGFVLTGPAADGQDGMFGTRRHGVFAVGDVRSGSVKRVASAVGEGSVVIRQVHEFLAAEGRR</sequence>
<dbReference type="Gene3D" id="3.50.50.60">
    <property type="entry name" value="FAD/NAD(P)-binding domain"/>
    <property type="match status" value="2"/>
</dbReference>
<evidence type="ECO:0000256" key="4">
    <source>
        <dbReference type="SAM" id="MobiDB-lite"/>
    </source>
</evidence>
<dbReference type="SMART" id="SM00100">
    <property type="entry name" value="cNMP"/>
    <property type="match status" value="1"/>
</dbReference>
<dbReference type="PANTHER" id="PTHR48105">
    <property type="entry name" value="THIOREDOXIN REDUCTASE 1-RELATED-RELATED"/>
    <property type="match status" value="1"/>
</dbReference>
<accession>C8XFC6</accession>
<comment type="catalytic activity">
    <reaction evidence="3">
        <text>[thioredoxin]-dithiol + NADP(+) = [thioredoxin]-disulfide + NADPH + H(+)</text>
        <dbReference type="Rhea" id="RHEA:20345"/>
        <dbReference type="Rhea" id="RHEA-COMP:10698"/>
        <dbReference type="Rhea" id="RHEA-COMP:10700"/>
        <dbReference type="ChEBI" id="CHEBI:15378"/>
        <dbReference type="ChEBI" id="CHEBI:29950"/>
        <dbReference type="ChEBI" id="CHEBI:50058"/>
        <dbReference type="ChEBI" id="CHEBI:57783"/>
        <dbReference type="ChEBI" id="CHEBI:58349"/>
        <dbReference type="EC" id="1.8.1.9"/>
    </reaction>
</comment>
<dbReference type="InParanoid" id="C8XFC6"/>
<reference evidence="6 7" key="2">
    <citation type="journal article" date="2010" name="Stand. Genomic Sci.">
        <title>Complete genome sequence of Nakamurella multipartita type strain (Y-104).</title>
        <authorList>
            <person name="Tice H."/>
            <person name="Mayilraj S."/>
            <person name="Sims D."/>
            <person name="Lapidus A."/>
            <person name="Nolan M."/>
            <person name="Lucas S."/>
            <person name="Glavina Del Rio T."/>
            <person name="Copeland A."/>
            <person name="Cheng J.F."/>
            <person name="Meincke L."/>
            <person name="Bruce D."/>
            <person name="Goodwin L."/>
            <person name="Pitluck S."/>
            <person name="Ivanova N."/>
            <person name="Mavromatis K."/>
            <person name="Ovchinnikova G."/>
            <person name="Pati A."/>
            <person name="Chen A."/>
            <person name="Palaniappan K."/>
            <person name="Land M."/>
            <person name="Hauser L."/>
            <person name="Chang Y.J."/>
            <person name="Jeffries C.D."/>
            <person name="Detter J.C."/>
            <person name="Brettin T."/>
            <person name="Rohde M."/>
            <person name="Goker M."/>
            <person name="Bristow J."/>
            <person name="Eisen J.A."/>
            <person name="Markowitz V."/>
            <person name="Hugenholtz P."/>
            <person name="Kyrpides N.C."/>
            <person name="Klenk H.P."/>
            <person name="Chen F."/>
        </authorList>
    </citation>
    <scope>NUCLEOTIDE SEQUENCE [LARGE SCALE GENOMIC DNA]</scope>
    <source>
        <strain evidence="7">ATCC 700099 / DSM 44233 / CIP 104796 / JCM 9543 / NBRC 105858 / Y-104</strain>
    </source>
</reference>
<evidence type="ECO:0000256" key="1">
    <source>
        <dbReference type="ARBA" id="ARBA00022630"/>
    </source>
</evidence>
<dbReference type="AlphaFoldDB" id="C8XFC6"/>
<dbReference type="RefSeq" id="WP_015748757.1">
    <property type="nucleotide sequence ID" value="NC_013235.1"/>
</dbReference>
<reference evidence="7" key="1">
    <citation type="submission" date="2009-09" db="EMBL/GenBank/DDBJ databases">
        <title>The complete genome of Nakamurella multipartita DSM 44233.</title>
        <authorList>
            <consortium name="US DOE Joint Genome Institute (JGI-PGF)"/>
            <person name="Lucas S."/>
            <person name="Copeland A."/>
            <person name="Lapidus A."/>
            <person name="Glavina del Rio T."/>
            <person name="Dalin E."/>
            <person name="Tice H."/>
            <person name="Bruce D."/>
            <person name="Goodwin L."/>
            <person name="Pitluck S."/>
            <person name="Kyrpides N."/>
            <person name="Mavromatis K."/>
            <person name="Ivanova N."/>
            <person name="Ovchinnikova G."/>
            <person name="Sims D."/>
            <person name="Meincke L."/>
            <person name="Brettin T."/>
            <person name="Detter J.C."/>
            <person name="Han C."/>
            <person name="Larimer F."/>
            <person name="Land M."/>
            <person name="Hauser L."/>
            <person name="Markowitz V."/>
            <person name="Cheng J.-F."/>
            <person name="Hugenholtz P."/>
            <person name="Woyke T."/>
            <person name="Wu D."/>
            <person name="Klenk H.-P."/>
            <person name="Eisen J.A."/>
        </authorList>
    </citation>
    <scope>NUCLEOTIDE SEQUENCE [LARGE SCALE GENOMIC DNA]</scope>
    <source>
        <strain evidence="7">ATCC 700099 / DSM 44233 / CIP 104796 / JCM 9543 / NBRC 105858 / Y-104</strain>
    </source>
</reference>
<evidence type="ECO:0000313" key="7">
    <source>
        <dbReference type="Proteomes" id="UP000002218"/>
    </source>
</evidence>
<evidence type="ECO:0000256" key="2">
    <source>
        <dbReference type="ARBA" id="ARBA00023002"/>
    </source>
</evidence>
<protein>
    <submittedName>
        <fullName evidence="6">Cyclic nucleotide-regulated FAD-dependent pyridine nucleotide-disulfide oxidoreductase</fullName>
    </submittedName>
</protein>
<dbReference type="PRINTS" id="PR00469">
    <property type="entry name" value="PNDRDTASEII"/>
</dbReference>
<dbReference type="Gene3D" id="2.60.120.10">
    <property type="entry name" value="Jelly Rolls"/>
    <property type="match status" value="1"/>
</dbReference>
<dbReference type="InterPro" id="IPR023753">
    <property type="entry name" value="FAD/NAD-binding_dom"/>
</dbReference>
<dbReference type="SUPFAM" id="SSF51206">
    <property type="entry name" value="cAMP-binding domain-like"/>
    <property type="match status" value="1"/>
</dbReference>
<dbReference type="InterPro" id="IPR018490">
    <property type="entry name" value="cNMP-bd_dom_sf"/>
</dbReference>
<evidence type="ECO:0000259" key="5">
    <source>
        <dbReference type="PROSITE" id="PS50042"/>
    </source>
</evidence>
<dbReference type="KEGG" id="nml:Namu_3582"/>
<dbReference type="eggNOG" id="COG0492">
    <property type="taxonomic scope" value="Bacteria"/>
</dbReference>
<dbReference type="HOGENOM" id="CLU_031864_5_8_11"/>